<dbReference type="EMBL" id="MN740925">
    <property type="protein sequence ID" value="QHU18140.1"/>
    <property type="molecule type" value="Genomic_DNA"/>
</dbReference>
<protein>
    <recommendedName>
        <fullName evidence="1">Glycosyltransferase 2-like domain-containing protein</fullName>
    </recommendedName>
</protein>
<dbReference type="Pfam" id="PF00535">
    <property type="entry name" value="Glycos_transf_2"/>
    <property type="match status" value="1"/>
</dbReference>
<accession>A0A6C0KN79</accession>
<dbReference type="Gene3D" id="3.90.550.10">
    <property type="entry name" value="Spore Coat Polysaccharide Biosynthesis Protein SpsA, Chain A"/>
    <property type="match status" value="1"/>
</dbReference>
<dbReference type="PANTHER" id="PTHR22916">
    <property type="entry name" value="GLYCOSYLTRANSFERASE"/>
    <property type="match status" value="1"/>
</dbReference>
<evidence type="ECO:0000259" key="1">
    <source>
        <dbReference type="Pfam" id="PF00535"/>
    </source>
</evidence>
<organism evidence="2">
    <name type="scientific">viral metagenome</name>
    <dbReference type="NCBI Taxonomy" id="1070528"/>
    <lineage>
        <taxon>unclassified sequences</taxon>
        <taxon>metagenomes</taxon>
        <taxon>organismal metagenomes</taxon>
    </lineage>
</organism>
<dbReference type="InterPro" id="IPR001173">
    <property type="entry name" value="Glyco_trans_2-like"/>
</dbReference>
<dbReference type="InterPro" id="IPR029044">
    <property type="entry name" value="Nucleotide-diphossugar_trans"/>
</dbReference>
<proteinExistence type="predicted"/>
<reference evidence="2" key="1">
    <citation type="journal article" date="2020" name="Nature">
        <title>Giant virus diversity and host interactions through global metagenomics.</title>
        <authorList>
            <person name="Schulz F."/>
            <person name="Roux S."/>
            <person name="Paez-Espino D."/>
            <person name="Jungbluth S."/>
            <person name="Walsh D.A."/>
            <person name="Denef V.J."/>
            <person name="McMahon K.D."/>
            <person name="Konstantinidis K.T."/>
            <person name="Eloe-Fadrosh E.A."/>
            <person name="Kyrpides N.C."/>
            <person name="Woyke T."/>
        </authorList>
    </citation>
    <scope>NUCLEOTIDE SEQUENCE</scope>
    <source>
        <strain evidence="2">GVMAG-S-3300013006-138</strain>
    </source>
</reference>
<feature type="domain" description="Glycosyltransferase 2-like" evidence="1">
    <location>
        <begin position="344"/>
        <end position="453"/>
    </location>
</feature>
<sequence length="584" mass="65821">MSMQKSTVFLYNKSNVYGLGQDIHVLETSLQQLVGKIRIADPLEPPTPCDLAVHFEVPYYGWMSWARRNVIIVNPEWWEAAWNPYLTHTDALIFKCSADRDHFLEQLPKDSKKPDTYVLPWTTSLSVASFTKYPKSNKSSTGILWLLGASKNKRAAAEKLLPLWKADWPKLYVSTTTPLTFETTQENIIVNIRDLDSATLRQLQAYYPGHMIFSASEALGMSALEGQAAGAFLLGNGLPTYLETFKGNPYVALTQAILDDLKAGKQDTFASLEDELEECVEKFLKADLDECRSSQTRLAAMRSADFTKKAYQCFQEILKKYSPLASVAAVPPQFKSAAECPPISVITLLHNRRKFVDLAFHNLLITDYPKDKIEWVVIEDSDIVEEQASDKIIKFGTQCAPMTVTYIPLDKKNVPIGAMRNRAVKKAQHDIILFMDDDDHYPASSFSRRVAWLLLHPWEPSAVVCTTIACYDLVHGTSAVNTPPWSLPLSQRISEATFAFKKSWWDGQRFPKVNMAEGEGFLQGREADVLELQPQQLIVAMSHVKNASSRRIPPTGKPSCFWGFPKEFLVFLHKLAGVDIEEIQ</sequence>
<dbReference type="SUPFAM" id="SSF53448">
    <property type="entry name" value="Nucleotide-diphospho-sugar transferases"/>
    <property type="match status" value="1"/>
</dbReference>
<name>A0A6C0KN79_9ZZZZ</name>
<evidence type="ECO:0000313" key="2">
    <source>
        <dbReference type="EMBL" id="QHU18140.1"/>
    </source>
</evidence>
<dbReference type="AlphaFoldDB" id="A0A6C0KN79"/>